<evidence type="ECO:0000313" key="4">
    <source>
        <dbReference type="Proteomes" id="UP001431217"/>
    </source>
</evidence>
<dbReference type="PANTHER" id="PTHR12526">
    <property type="entry name" value="GLYCOSYLTRANSFERASE"/>
    <property type="match status" value="1"/>
</dbReference>
<keyword evidence="4" id="KW-1185">Reference proteome</keyword>
<evidence type="ECO:0000256" key="2">
    <source>
        <dbReference type="ARBA" id="ARBA00022679"/>
    </source>
</evidence>
<dbReference type="GO" id="GO:0016757">
    <property type="term" value="F:glycosyltransferase activity"/>
    <property type="evidence" value="ECO:0007669"/>
    <property type="project" value="UniProtKB-KW"/>
</dbReference>
<evidence type="ECO:0000313" key="3">
    <source>
        <dbReference type="EMBL" id="MCL1634628.1"/>
    </source>
</evidence>
<comment type="caution">
    <text evidence="3">The sequence shown here is derived from an EMBL/GenBank/DDBJ whole genome shotgun (WGS) entry which is preliminary data.</text>
</comment>
<protein>
    <submittedName>
        <fullName evidence="3">Glycosyltransferase</fullName>
        <ecNumber evidence="3">2.4.-.-</ecNumber>
    </submittedName>
</protein>
<dbReference type="SUPFAM" id="SSF53756">
    <property type="entry name" value="UDP-Glycosyltransferase/glycogen phosphorylase"/>
    <property type="match status" value="1"/>
</dbReference>
<reference evidence="3 4" key="1">
    <citation type="submission" date="2022-05" db="EMBL/GenBank/DDBJ databases">
        <title>Luteimonas sp. SX5, whole genome shotgun sequencing project.</title>
        <authorList>
            <person name="Zhao G."/>
            <person name="Shen L."/>
        </authorList>
    </citation>
    <scope>NUCLEOTIDE SEQUENCE [LARGE SCALE GENOMIC DNA]</scope>
    <source>
        <strain evidence="3 4">SX5</strain>
    </source>
</reference>
<gene>
    <name evidence="3" type="ORF">M2650_08290</name>
</gene>
<dbReference type="RefSeq" id="WP_249473215.1">
    <property type="nucleotide sequence ID" value="NZ_JAMBEP010000001.1"/>
</dbReference>
<organism evidence="3 4">
    <name type="scientific">Luteimonas galliterrae</name>
    <dbReference type="NCBI Taxonomy" id="2940486"/>
    <lineage>
        <taxon>Bacteria</taxon>
        <taxon>Pseudomonadati</taxon>
        <taxon>Pseudomonadota</taxon>
        <taxon>Gammaproteobacteria</taxon>
        <taxon>Lysobacterales</taxon>
        <taxon>Lysobacteraceae</taxon>
        <taxon>Luteimonas</taxon>
    </lineage>
</organism>
<dbReference type="EC" id="2.4.-.-" evidence="3"/>
<evidence type="ECO:0000256" key="1">
    <source>
        <dbReference type="ARBA" id="ARBA00022676"/>
    </source>
</evidence>
<dbReference type="Gene3D" id="3.40.50.2000">
    <property type="entry name" value="Glycogen Phosphorylase B"/>
    <property type="match status" value="2"/>
</dbReference>
<dbReference type="Proteomes" id="UP001431217">
    <property type="component" value="Unassembled WGS sequence"/>
</dbReference>
<dbReference type="Pfam" id="PF13692">
    <property type="entry name" value="Glyco_trans_1_4"/>
    <property type="match status" value="1"/>
</dbReference>
<keyword evidence="2 3" id="KW-0808">Transferase</keyword>
<accession>A0ABT0MIX5</accession>
<sequence length="382" mass="42300">MKPEGGSNAIALIGPMPPHRGGIAQYGLRLHQALRNRLDATTFAFKRQYPAWLYPGESDIDPGSERILDGNVRYIIDSLNPLTWFRAAEEIAALRPTAAVMQWWTVFWWPAFALIAIRLRGKGIPVILLCHNVVDHETSSWKEWLSTSILSLASGFIVHSNEHRDLLAARFVGRPIMQAAIPAYADHPQPSRKLAKRGRLDLLFFGFLRPYKGLDVLLDALELLDDREIYLTVAGEAWEDCAATVERMRKAAKDNLELHLEFVPADLAAALFDRADAVVLPYERASGSAVVALAYNFDKPVIASRVGGLLDAVVEGETGFFFSPGNPRELADILSALDRPRLQELAHGVASYRSSHGWDRFAEAVDDLAGQVGGDKNARSRP</sequence>
<dbReference type="EMBL" id="JAMBEP010000001">
    <property type="protein sequence ID" value="MCL1634628.1"/>
    <property type="molecule type" value="Genomic_DNA"/>
</dbReference>
<proteinExistence type="predicted"/>
<keyword evidence="1 3" id="KW-0328">Glycosyltransferase</keyword>
<name>A0ABT0MIX5_9GAMM</name>
<dbReference type="PANTHER" id="PTHR12526:SF510">
    <property type="entry name" value="D-INOSITOL 3-PHOSPHATE GLYCOSYLTRANSFERASE"/>
    <property type="match status" value="1"/>
</dbReference>